<protein>
    <submittedName>
        <fullName evidence="2">Uncharacterized protein</fullName>
    </submittedName>
</protein>
<dbReference type="KEGG" id="psoj:PHYSODRAFT_535414"/>
<evidence type="ECO:0000313" key="2">
    <source>
        <dbReference type="EMBL" id="EGZ04864.1"/>
    </source>
</evidence>
<gene>
    <name evidence="2" type="ORF">PHYSODRAFT_535414</name>
</gene>
<name>G5AHW8_PHYSP</name>
<dbReference type="AlphaFoldDB" id="G5AHW8"/>
<dbReference type="OMA" id="SPLWSKS"/>
<dbReference type="RefSeq" id="XP_009539706.1">
    <property type="nucleotide sequence ID" value="XM_009541411.1"/>
</dbReference>
<accession>G5AHW8</accession>
<organism evidence="2 3">
    <name type="scientific">Phytophthora sojae (strain P6497)</name>
    <name type="common">Soybean stem and root rot agent</name>
    <name type="synonym">Phytophthora megasperma f. sp. glycines</name>
    <dbReference type="NCBI Taxonomy" id="1094619"/>
    <lineage>
        <taxon>Eukaryota</taxon>
        <taxon>Sar</taxon>
        <taxon>Stramenopiles</taxon>
        <taxon>Oomycota</taxon>
        <taxon>Peronosporomycetes</taxon>
        <taxon>Peronosporales</taxon>
        <taxon>Peronosporaceae</taxon>
        <taxon>Phytophthora</taxon>
    </lineage>
</organism>
<dbReference type="GeneID" id="20662125"/>
<feature type="region of interest" description="Disordered" evidence="1">
    <location>
        <begin position="214"/>
        <end position="278"/>
    </location>
</feature>
<keyword evidence="3" id="KW-1185">Reference proteome</keyword>
<dbReference type="EMBL" id="JH159173">
    <property type="protein sequence ID" value="EGZ04864.1"/>
    <property type="molecule type" value="Genomic_DNA"/>
</dbReference>
<reference evidence="2 3" key="1">
    <citation type="journal article" date="2006" name="Science">
        <title>Phytophthora genome sequences uncover evolutionary origins and mechanisms of pathogenesis.</title>
        <authorList>
            <person name="Tyler B.M."/>
            <person name="Tripathy S."/>
            <person name="Zhang X."/>
            <person name="Dehal P."/>
            <person name="Jiang R.H."/>
            <person name="Aerts A."/>
            <person name="Arredondo F.D."/>
            <person name="Baxter L."/>
            <person name="Bensasson D."/>
            <person name="Beynon J.L."/>
            <person name="Chapman J."/>
            <person name="Damasceno C.M."/>
            <person name="Dorrance A.E."/>
            <person name="Dou D."/>
            <person name="Dickerman A.W."/>
            <person name="Dubchak I.L."/>
            <person name="Garbelotto M."/>
            <person name="Gijzen M."/>
            <person name="Gordon S.G."/>
            <person name="Govers F."/>
            <person name="Grunwald N.J."/>
            <person name="Huang W."/>
            <person name="Ivors K.L."/>
            <person name="Jones R.W."/>
            <person name="Kamoun S."/>
            <person name="Krampis K."/>
            <person name="Lamour K.H."/>
            <person name="Lee M.K."/>
            <person name="McDonald W.H."/>
            <person name="Medina M."/>
            <person name="Meijer H.J."/>
            <person name="Nordberg E.K."/>
            <person name="Maclean D.J."/>
            <person name="Ospina-Giraldo M.D."/>
            <person name="Morris P.F."/>
            <person name="Phuntumart V."/>
            <person name="Putnam N.H."/>
            <person name="Rash S."/>
            <person name="Rose J.K."/>
            <person name="Sakihama Y."/>
            <person name="Salamov A.A."/>
            <person name="Savidor A."/>
            <person name="Scheuring C.F."/>
            <person name="Smith B.M."/>
            <person name="Sobral B.W."/>
            <person name="Terry A."/>
            <person name="Torto-Alalibo T.A."/>
            <person name="Win J."/>
            <person name="Xu Z."/>
            <person name="Zhang H."/>
            <person name="Grigoriev I.V."/>
            <person name="Rokhsar D.S."/>
            <person name="Boore J.L."/>
        </authorList>
    </citation>
    <scope>NUCLEOTIDE SEQUENCE [LARGE SCALE GENOMIC DNA]</scope>
    <source>
        <strain evidence="2 3">P6497</strain>
    </source>
</reference>
<dbReference type="Proteomes" id="UP000002640">
    <property type="component" value="Unassembled WGS sequence"/>
</dbReference>
<evidence type="ECO:0000256" key="1">
    <source>
        <dbReference type="SAM" id="MobiDB-lite"/>
    </source>
</evidence>
<evidence type="ECO:0000313" key="3">
    <source>
        <dbReference type="Proteomes" id="UP000002640"/>
    </source>
</evidence>
<dbReference type="InParanoid" id="G5AHW8"/>
<sequence length="594" mass="65363">MMDPDRDERDKRCAALAGVPQQVSADLCFSMWIPARDLAVSFSDTEIMTSLGSTPQSPLWSKSLEHLRDFKAIPRAGISFVCTDREVCTKLGGEAVTICGRKFTVQAYSKYSHWYYVDLQRLPDDVSDGTIYDWFAGQGTPPVFITPAHIVGGLRSSSRRVYFAQKTAPASVMIDKRTPLRQIQFLGQGYSVVHHRRREYNRVIPPFIKELRAKHRKPAEPQPDPPSPDADDTASTPPAFDDQSDTSENAAMADASDSDFEPHSGDESESDSSQSGSMDGIEVAIEVRRKAIGPSGNPPKFPVAPTKSSDFAPDRVLRAKRLIFGEAANPAKEWRSLPPSQKDYPVVSTVNSYEWLATGEGGSIPPDQDIILWDRSQTPASSVGSYVAKELTAETAHNSVVYQGSVEELSLKNLCLVIKEFLGSFESNPDPDTAISSVQAQPSLHRAFGHAVLRELATRPFEPEGDTTVYGRLSSQLPDLVTTDLQEALGLFYPDEAQFWLKVKLAEFDLALQIIAPSIYLDPFKMGAFLGKAASALPHPLWLLWDDSTLASIIMSPLLDRILTGPLPADLRETIEYLRNQATSVPPSSVPTHL</sequence>
<proteinExistence type="predicted"/>